<dbReference type="GO" id="GO:0006120">
    <property type="term" value="P:mitochondrial electron transport, NADH to ubiquinone"/>
    <property type="evidence" value="ECO:0007669"/>
    <property type="project" value="InterPro"/>
</dbReference>
<protein>
    <recommendedName>
        <fullName evidence="5">NADH dehydrogenase [ubiquinone] 1 beta subcomplex subunit 9</fullName>
    </recommendedName>
    <alternativeName>
        <fullName evidence="14">Complex I-B22</fullName>
    </alternativeName>
    <alternativeName>
        <fullName evidence="15">NADH-ubiquinone oxidoreductase B22 subunit</fullName>
    </alternativeName>
</protein>
<evidence type="ECO:0000256" key="2">
    <source>
        <dbReference type="ARBA" id="ARBA00004443"/>
    </source>
</evidence>
<name>A0A9W8DIE5_9FUNG</name>
<keyword evidence="6" id="KW-0813">Transport</keyword>
<comment type="subunit">
    <text evidence="4">Mammalian complex I is composed of 45 different subunits.</text>
</comment>
<dbReference type="PANTHER" id="PTHR12868:SF0">
    <property type="entry name" value="NADH DEHYDROGENASE [UBIQUINONE] 1 BETA SUBCOMPLEX SUBUNIT 9"/>
    <property type="match status" value="1"/>
</dbReference>
<evidence type="ECO:0000256" key="4">
    <source>
        <dbReference type="ARBA" id="ARBA00011790"/>
    </source>
</evidence>
<comment type="function">
    <text evidence="1">Accessory subunit of the mitochondrial membrane respiratory chain NADH dehydrogenase (Complex I), that is believed to be not involved in catalysis. Complex I functions in the transfer of electrons from NADH to the respiratory chain. The immediate electron acceptor for the enzyme is believed to be ubiquinone.</text>
</comment>
<keyword evidence="10" id="KW-0249">Electron transport</keyword>
<keyword evidence="7" id="KW-0597">Phosphoprotein</keyword>
<organism evidence="17 18">
    <name type="scientific">Tieghemiomyces parasiticus</name>
    <dbReference type="NCBI Taxonomy" id="78921"/>
    <lineage>
        <taxon>Eukaryota</taxon>
        <taxon>Fungi</taxon>
        <taxon>Fungi incertae sedis</taxon>
        <taxon>Zoopagomycota</taxon>
        <taxon>Kickxellomycotina</taxon>
        <taxon>Dimargaritomycetes</taxon>
        <taxon>Dimargaritales</taxon>
        <taxon>Dimargaritaceae</taxon>
        <taxon>Tieghemiomyces</taxon>
    </lineage>
</organism>
<proteinExistence type="inferred from homology"/>
<evidence type="ECO:0000259" key="16">
    <source>
        <dbReference type="Pfam" id="PF05347"/>
    </source>
</evidence>
<evidence type="ECO:0000256" key="3">
    <source>
        <dbReference type="ARBA" id="ARBA00009508"/>
    </source>
</evidence>
<keyword evidence="13" id="KW-0472">Membrane</keyword>
<evidence type="ECO:0000256" key="9">
    <source>
        <dbReference type="ARBA" id="ARBA00022792"/>
    </source>
</evidence>
<evidence type="ECO:0000256" key="13">
    <source>
        <dbReference type="ARBA" id="ARBA00023136"/>
    </source>
</evidence>
<accession>A0A9W8DIE5</accession>
<evidence type="ECO:0000256" key="12">
    <source>
        <dbReference type="ARBA" id="ARBA00023128"/>
    </source>
</evidence>
<evidence type="ECO:0000256" key="15">
    <source>
        <dbReference type="ARBA" id="ARBA00032528"/>
    </source>
</evidence>
<dbReference type="EMBL" id="JANBPT010001003">
    <property type="protein sequence ID" value="KAJ1910805.1"/>
    <property type="molecule type" value="Genomic_DNA"/>
</dbReference>
<evidence type="ECO:0000256" key="6">
    <source>
        <dbReference type="ARBA" id="ARBA00022448"/>
    </source>
</evidence>
<dbReference type="PANTHER" id="PTHR12868">
    <property type="entry name" value="NADH-UBIQUINONE OXIDOREDUCTASE B22 SUBUNIT"/>
    <property type="match status" value="1"/>
</dbReference>
<dbReference type="AlphaFoldDB" id="A0A9W8DIE5"/>
<comment type="similarity">
    <text evidence="3">Belongs to the complex I LYR family.</text>
</comment>
<reference evidence="17" key="1">
    <citation type="submission" date="2022-07" db="EMBL/GenBank/DDBJ databases">
        <title>Phylogenomic reconstructions and comparative analyses of Kickxellomycotina fungi.</title>
        <authorList>
            <person name="Reynolds N.K."/>
            <person name="Stajich J.E."/>
            <person name="Barry K."/>
            <person name="Grigoriev I.V."/>
            <person name="Crous P."/>
            <person name="Smith M.E."/>
        </authorList>
    </citation>
    <scope>NUCLEOTIDE SEQUENCE</scope>
    <source>
        <strain evidence="17">RSA 861</strain>
    </source>
</reference>
<gene>
    <name evidence="17" type="ORF">IWQ60_010458</name>
</gene>
<keyword evidence="8" id="KW-0679">Respiratory chain</keyword>
<keyword evidence="9" id="KW-0999">Mitochondrion inner membrane</keyword>
<evidence type="ECO:0000313" key="18">
    <source>
        <dbReference type="Proteomes" id="UP001150569"/>
    </source>
</evidence>
<feature type="domain" description="Complex 1 LYR protein" evidence="16">
    <location>
        <begin position="7"/>
        <end position="61"/>
    </location>
</feature>
<keyword evidence="11" id="KW-0007">Acetylation</keyword>
<evidence type="ECO:0000256" key="10">
    <source>
        <dbReference type="ARBA" id="ARBA00022982"/>
    </source>
</evidence>
<dbReference type="GO" id="GO:0005743">
    <property type="term" value="C:mitochondrial inner membrane"/>
    <property type="evidence" value="ECO:0007669"/>
    <property type="project" value="UniProtKB-SubCell"/>
</dbReference>
<evidence type="ECO:0000256" key="8">
    <source>
        <dbReference type="ARBA" id="ARBA00022660"/>
    </source>
</evidence>
<dbReference type="InterPro" id="IPR045292">
    <property type="entry name" value="Complex1_LYR_NDUFB9_LYRM3"/>
</dbReference>
<dbReference type="InterPro" id="IPR033034">
    <property type="entry name" value="NDUFB9"/>
</dbReference>
<evidence type="ECO:0000256" key="11">
    <source>
        <dbReference type="ARBA" id="ARBA00022990"/>
    </source>
</evidence>
<evidence type="ECO:0000256" key="1">
    <source>
        <dbReference type="ARBA" id="ARBA00002920"/>
    </source>
</evidence>
<keyword evidence="18" id="KW-1185">Reference proteome</keyword>
<dbReference type="OrthoDB" id="13598at2759"/>
<evidence type="ECO:0000313" key="17">
    <source>
        <dbReference type="EMBL" id="KAJ1910805.1"/>
    </source>
</evidence>
<comment type="subcellular location">
    <subcellularLocation>
        <location evidence="2">Mitochondrion inner membrane</location>
        <topology evidence="2">Peripheral membrane protein</topology>
        <orientation evidence="2">Matrix side</orientation>
    </subcellularLocation>
</comment>
<sequence>MNAHTRHICRLYRQSLRTSLDWIVERDQWRQCAVSIRLRIEENRHVADPKAVAMLTRNFEQEVKENAHPDPYRPPSAPGGILWERNKLWENKEQEKLLF</sequence>
<keyword evidence="12" id="KW-0496">Mitochondrion</keyword>
<dbReference type="InterPro" id="IPR008011">
    <property type="entry name" value="Complex1_LYR_dom"/>
</dbReference>
<comment type="caution">
    <text evidence="17">The sequence shown here is derived from an EMBL/GenBank/DDBJ whole genome shotgun (WGS) entry which is preliminary data.</text>
</comment>
<evidence type="ECO:0000256" key="14">
    <source>
        <dbReference type="ARBA" id="ARBA00030192"/>
    </source>
</evidence>
<dbReference type="Pfam" id="PF05347">
    <property type="entry name" value="Complex1_LYR"/>
    <property type="match status" value="1"/>
</dbReference>
<evidence type="ECO:0000256" key="7">
    <source>
        <dbReference type="ARBA" id="ARBA00022553"/>
    </source>
</evidence>
<evidence type="ECO:0000256" key="5">
    <source>
        <dbReference type="ARBA" id="ARBA00018684"/>
    </source>
</evidence>
<dbReference type="Proteomes" id="UP001150569">
    <property type="component" value="Unassembled WGS sequence"/>
</dbReference>
<dbReference type="CDD" id="cd20263">
    <property type="entry name" value="Complex1_LYR_NDUFB9_LYRM3"/>
    <property type="match status" value="1"/>
</dbReference>